<dbReference type="InterPro" id="IPR010221">
    <property type="entry name" value="VCBS_dom"/>
</dbReference>
<name>A0A4Q2KPQ9_9SPHN</name>
<reference evidence="3 4" key="1">
    <citation type="submission" date="2019-01" db="EMBL/GenBank/DDBJ databases">
        <title>Altererythrobacter rhizovicinus sp. nov., isolated from the rhizosphere soil of Haloxylon ammodendron.</title>
        <authorList>
            <person name="Li H.-P."/>
            <person name="Gou J.-Y."/>
            <person name="Yao D."/>
            <person name="Han Q.-Q."/>
            <person name="Shao K.-Z."/>
            <person name="Zhao Q."/>
            <person name="Zhang J.-L."/>
        </authorList>
    </citation>
    <scope>NUCLEOTIDE SEQUENCE [LARGE SCALE GENOMIC DNA]</scope>
    <source>
        <strain evidence="3 4">AY-3R</strain>
    </source>
</reference>
<dbReference type="InterPro" id="IPR041690">
    <property type="entry name" value="Cadherin_5"/>
</dbReference>
<feature type="region of interest" description="Disordered" evidence="1">
    <location>
        <begin position="538"/>
        <end position="557"/>
    </location>
</feature>
<dbReference type="RefSeq" id="WP_129522988.1">
    <property type="nucleotide sequence ID" value="NZ_SDPV01000001.1"/>
</dbReference>
<dbReference type="NCBIfam" id="NF012211">
    <property type="entry name" value="tand_rpt_95"/>
    <property type="match status" value="11"/>
</dbReference>
<feature type="compositionally biased region" description="Polar residues" evidence="1">
    <location>
        <begin position="2674"/>
        <end position="2687"/>
    </location>
</feature>
<dbReference type="OrthoDB" id="7413300at2"/>
<dbReference type="EMBL" id="SDPV01000001">
    <property type="protein sequence ID" value="RXZ65503.1"/>
    <property type="molecule type" value="Genomic_DNA"/>
</dbReference>
<feature type="domain" description="Dystroglycan-type cadherin-like" evidence="2">
    <location>
        <begin position="1520"/>
        <end position="1622"/>
    </location>
</feature>
<dbReference type="Gene3D" id="2.60.40.10">
    <property type="entry name" value="Immunoglobulins"/>
    <property type="match status" value="7"/>
</dbReference>
<keyword evidence="4" id="KW-1185">Reference proteome</keyword>
<dbReference type="GO" id="GO:0016020">
    <property type="term" value="C:membrane"/>
    <property type="evidence" value="ECO:0007669"/>
    <property type="project" value="InterPro"/>
</dbReference>
<dbReference type="Gene3D" id="2.60.40.3440">
    <property type="match status" value="3"/>
</dbReference>
<evidence type="ECO:0000256" key="1">
    <source>
        <dbReference type="SAM" id="MobiDB-lite"/>
    </source>
</evidence>
<dbReference type="InterPro" id="IPR019959">
    <property type="entry name" value="T1SS-143_rpt-cont_dom"/>
</dbReference>
<sequence>MRELSPGDELLAGETLILAAGATITISYGTGPDAEVMTFEGPEGEGFSVVAAGQDEAVVASPELVRIIDEELLREANQETDADRPDRVGDGHRFVELVRIDQNLEADGITPLNLARVEERIPPMTVDWGDPEQQRVEWPYGTGRDDDQAINRVPEPAPDVRVIAEDEIATGNVLDNDFDNENNTLTVTQFEIGGEIHAAGDTVTIPGVGTILIEADGSYTFTPVADWNGVVPTVTYTADDGRGGVATSTLDITVEPAVDVEADEIATHAGDPVTTDVLANDSFANDDAEVTGVTQGEHGTVVINPDGTVTYTPVDGYVGPDSYTYTVTSGGKTETTTVTVEVTNAVPVATPEVETTPEDSPLSGNVLANESDADGDPLTVTQYEVGGRTYAPGEIAVLAGIGSLVLNADGSYTFTPVADWNGTVPTITYTVTDGNDGGTVSSTLGITVTPVEDIASDTITTHAGDPVTTDVLGNDSFENGDAEVTAVTQGEHGTVVINPDGTVTYTPAEGYVGPDSYTYTVTSGGKTETTTVTVEVTNTAPDPAPERETTPEDTPVSGNLLENDSDADGDPLTVIGFEVDGRVYSAGETAAIPGTGTLTIGADGDYTFTPDANWNGTVPTVTYTVSDGNDGGIGTSTLDITVTPVNDAPTADILPPRADADADVIAGIDVSPAFSDVEGDTLTYAATGLPAGLTLDPVTGIISGTIDNSASQTGTAGNPAGIYTVVVTADDGNGGTVSQSFEWTVANPAPGATDDSGTTDEDTTLAVDAASGVLGNDSDPDGDALTVGAVNGNAANVGAVIAGSSGGAFTLNPDGSYSFDPNGEFDDLAVGETRTTSISYTVSDGEGGTDTATLEITVTGTNDGPVAVGTLPDQANEDADGVTTVDVTAAFADVDASDTLTYTATGLPAGLTLDPATGIISGTIDNSASQTGTAGNPAGTYTVVVTATDGSGASVTQSFEWTVANPAPDALNDADTTDEDTALTVDAAGGVLGNDSDPDGDALTVGAVNGDAVNVGAVIAGSSGGAFTLNPDGSYGFDPNGEFDDLAVGETRTTSITYTVSDGEGGTDTATLEITVTGTNDGPVAVGTLPDQANEDADGVTTVDVISAFADVDASDTLTYTATGLPAGLTLDPATGIISGTIDNSASQTGTPGNPAGTYTVVVTADDGHGGTVSQSFTWTVANPVPSATDDSGATDEDTALAVDAAGGVLGNDSDPDGDALTVGAVNGDAANVGAVIAGSSGGAFTLNPDGSYGFDPNGEFDDLAVGETRTTSITYTVSDGEGGTDTATLEITVTGTNDGPVAVGTLPDQANEDADGVTTVDVTAAFADVDASDTLTYTATGLPAGLTLDPVTGIISGTIDNSASQTGTPGNPAGTYTVVVTADDGNGGTVSQSFEWTVANPVPSATDDSGATDEDTALAVDAAGGVLGNDSDPDGDALTVGAVNGDAANVGAVIAGSSGGTFTLNPDGSYGFDPNGEFDDLAVGETRTTSITYTVSDGEGGTDTATLEITVTGTNDGPVAVGALPDQANEDAEGVATIDVTSAFADVDASDTLTYTATGLPAGLTLDPVTGIISGTIDNSASQTGTAGNPAGTYTVVVTATDGSGASVTQSFEWTVANPAPDAANDTDTTDEDTVLAVDAAGGVLGNDSDPDGDALTVDAVNGDTANVGAVIAGSSGGTFTLSPDGSYGFDPNGEFDDLAVGETRTTSISYTVSDGEGGSDTATLEITVTGTNDGPVAVGTLPNQANDDADGVTTVDVTAAFADVDASDTLSYTATGLPAGLTLDPLTGIISGTIDNSASQTGTAGNPAGTYTVVVTATDGSGASVTQSFDWTVTNPAPEAAPDHGTVVEDGADLVVSAADGVIGSGSAPAGADTDPDADSLAVTHVITGTADDLGDFAAGATPGVPITGAYGTLTLNADGSYTYVLDNDNPVVNGLNASSPPLADVFSYAISDGEGGTSFTTLTITINGNDDGAPSITPADTNGAEAGEATVYEAGLTSDGPAGQSAAATGTIAISAGNGLASVTIAGLTLTLAELEAITAGTPVEIDTPQGKLTLTGYTSSSEVGGVSTGGSLNYTYTLEDTVTNPDAASGSSIENIALAVEDVAGGTSSSTLGVTIIDDAPTIESVEAATVDEANLADGTDPNAGAQTQSGSLEIRTGADSGTVTTVFDGAQTAPAGLTSNGVAVVYTVSADGLTLTATAGPGGPVVFTVTLTDPGTPSLGYDFTLTGPLDHGGSDIDLSFGFTVTDADGDSDAGSFQVSVVDDGPVAVNDPGVTLDEGGAVVVANLLGNDRAGADGDTKVVSITYTNEAGDSVAAAVPASGVTVDTRYGSLTVHQDGTWSYTSDATENNPAGVSESFGYTIEDGDGSTSTAVQPITVTDTDPSAGPVGLTLDEQDIPGAGSAGSPTNSVTEDLAIVRGPDAISDVVFDGATVSGLEAQNLTSGGTALVYTVSADGHTLTATAGAGGAPVFTLVLNNPNDAAGTSQSVTLTLTGKLDHAAAGGENGLSIPVDYTVHDTDSSAPASLDLTIVDDVPTAAADAGVSTVEGGNTVAGTSLLANDVQSADGARVNQIQYTNEAGELTTATVAAGPAGSTFDTIHGSLTVHQDGTWSYTSDPAVSAGASVDHPQPGNDLSIDDVFNYNLIDGDGDVSGWASQTVTVDDTAPSIGTPDTTAVNEANLPSGSDPDAAGLTQTGSLDVTKGADGIDVTFDAVQSALIDLGLSSGGADLVYSVSADGHTLTATAGAGGPVVFTATITDPASASAGYTFDLSRPLDHTGGGEIELPIGFGVVDGDGDVDDANFIIITITDDQPATARSFTLDEDSSGITFNTSADATDQNTVASDPANGTATVNPDGTVTYVPDANFSGTDTFDYSTTADDGTTVVTTVTVTVNPVSDAPQVPVDAGAVLTNEDEPVALGLNAPVVTDATDQNGAGAGDNPELLGAITLSGLPAGAVLLDGAGHVLLISDGSDITIQLSDGSHISGLTSNLTLSSADYEALQVLPPPESHANFTVNVGVTSYEVGDDGTPIPGVPGAASSTDVTVNVQAVTDPVELSLVDGGDADTLASDHTFAEDTSFDLADLLSVNFPSTDGNAGADTDGSEVRWFEISGLPVGTMVNGVEVTAANPVVTVAAPGLSTSPTGLPPMTITPPQDFSGDVTITVTLNAQDRDADGVGAGPTTGVVEQASVTLDLHVTPVGGDVTASDVSMPEDTAAAFLSGIEVTDQGGNGTEIITEVQFEVPAGWTVADTGGGAGYTAGQSGTTYTITFDASLTEAEREAVLDGFTIAAPAHSSADQTIDVAVTTADTVSIEGSDVTQTTTTTLPIEVTVTPVAEAVGSDSDGDGTADATMTPGHAYTTVGAEDAWFTLGTEGGFNLEAGWSDQDADEQVFARLTPELIAGDGGSSSAIGSQFRYMDGEGDWVTVTYAGSPVDIPVEYLDTLEFKAPENLSGAFEIGVETLTVDTDPDTGARVETVSGSAALSNLVIEPVADEVTMALNARATGIEDTAIPLDVRPTSSDPSETFTVTISNIPPGAQLFYDGVLQTPVGGSVTLTDFDSSKALAIQPPPNSNEDFTLGVSAVSIDGTDMSAATSLNVNVSVRGVADEATVTPVDMTYSEATLDSGADQVMLSELVSASLTDTDGSEVLTMRVTGLPEGFSLSAGTMLVGGTGAERVWVLTQEQFATATVSTPANYSGTQAFTVTPVTTENDGDSRTGSPQTVEITVTPSAEAGVTTSAVLTEDVVTPLGLGIVHQNGDADETLTTVWISVDDADSANFTLYLGGTPLSAAGLTTETIDGQSYYVLTGAQIGELGAKGAANLDGSLGSFDFKYEITDDSYGSTPAGASGTAVQDGIFDLSATPVTDAVDVSITAIAGSAGVTTVSDDVSGDDASPDSATLNAGDMVTVTLNVAKVPDAGSATGTADTDGSEKVIRVVIEGVPDGVSVQGAEYSGGGTWLLIYDDAAALPINSAGGIDLPVVFDVSGFAGDLQDVPISMQVQTQDRGELNAGTAVVSDTVTWHLTTEFTGGDGAIPAQIDQWAYNGAHASEDTEFSLSDVIDAQVTIRDATVDNTFTVSLTDIPPGTVIDGMTSTIVNGVEVWTASVTVPPGGDADAALAGLLDSIGITAPENSNANNAPGAFHLDARLTVSVAGGDNESADIDDMTVPVDPITDPGEITISPEAIDEGTASIPVTITVSNDADGAFGTIIDGTVYVKVDAAGSTNGLENGTLTHNGAPLTTEVVDGETYYVITGVTPGAPIDLVYTPDNSTAGEVSFSALVRTQESGSALVQTGTATSTGQVIMINNGVTVGTGPSSGDESSQVQITNLVVSLVDDDGSETINSVLLSNLPNGFLVYVGDSAATATLASNAGGTNTWVISNPDGSLPPYVAIVPPENWSGTLDNLSITVESGETVFDEGLIQNFDLGPVTINPVAQGVDLTATNTFGPENQIIPLNLNASMADAADASVPGAVDASRETTTLKLTGLGEFASFYIGADQKIDGVSYDPATDTYTLTGLSQADLDQLGFLQARDALTDQNAVASGVQIRVEAFTVDGESTSASDTVDLTVNSYAQLGTNGDDSLLWTGSTINAGAGTDTVRLRGGESLSGTELDTQLANVEALDLHGNAITSLSAADVLGIAGGSDPILKLLGDADDSVVLGEGWTSAGSQQIDGIEYAIFTSTVGSTQVELQVQSSISVD</sequence>
<protein>
    <submittedName>
        <fullName evidence="3">Tandem-95 repeat protein</fullName>
    </submittedName>
</protein>
<evidence type="ECO:0000313" key="4">
    <source>
        <dbReference type="Proteomes" id="UP000293623"/>
    </source>
</evidence>
<gene>
    <name evidence="3" type="ORF">ETX26_01740</name>
</gene>
<accession>A0A4Q2KPQ9</accession>
<dbReference type="NCBIfam" id="TIGR03660">
    <property type="entry name" value="T1SS_rpt_143"/>
    <property type="match status" value="1"/>
</dbReference>
<dbReference type="Pfam" id="PF17892">
    <property type="entry name" value="Cadherin_5"/>
    <property type="match status" value="1"/>
</dbReference>
<feature type="domain" description="Dystroglycan-type cadherin-like" evidence="2">
    <location>
        <begin position="866"/>
        <end position="975"/>
    </location>
</feature>
<dbReference type="InterPro" id="IPR013783">
    <property type="entry name" value="Ig-like_fold"/>
</dbReference>
<dbReference type="Pfam" id="PF05345">
    <property type="entry name" value="He_PIG"/>
    <property type="match status" value="6"/>
</dbReference>
<feature type="domain" description="Dystroglycan-type cadherin-like" evidence="2">
    <location>
        <begin position="1084"/>
        <end position="1188"/>
    </location>
</feature>
<dbReference type="Proteomes" id="UP000293623">
    <property type="component" value="Unassembled WGS sequence"/>
</dbReference>
<feature type="domain" description="Dystroglycan-type cadherin-like" evidence="2">
    <location>
        <begin position="1738"/>
        <end position="1840"/>
    </location>
</feature>
<dbReference type="Gene3D" id="2.60.40.1200">
    <property type="match status" value="3"/>
</dbReference>
<dbReference type="NCBIfam" id="TIGR01965">
    <property type="entry name" value="VCBS_repeat"/>
    <property type="match status" value="6"/>
</dbReference>
<dbReference type="InterPro" id="IPR015919">
    <property type="entry name" value="Cadherin-like_sf"/>
</dbReference>
<dbReference type="GO" id="GO:0005509">
    <property type="term" value="F:calcium ion binding"/>
    <property type="evidence" value="ECO:0007669"/>
    <property type="project" value="InterPro"/>
</dbReference>
<evidence type="ECO:0000259" key="2">
    <source>
        <dbReference type="SMART" id="SM00736"/>
    </source>
</evidence>
<proteinExistence type="predicted"/>
<dbReference type="SMART" id="SM00736">
    <property type="entry name" value="CADG"/>
    <property type="match status" value="6"/>
</dbReference>
<feature type="region of interest" description="Disordered" evidence="1">
    <location>
        <begin position="2667"/>
        <end position="2701"/>
    </location>
</feature>
<feature type="domain" description="Dystroglycan-type cadherin-like" evidence="2">
    <location>
        <begin position="1302"/>
        <end position="1406"/>
    </location>
</feature>
<dbReference type="Pfam" id="PF17963">
    <property type="entry name" value="Big_9"/>
    <property type="match status" value="12"/>
</dbReference>
<feature type="domain" description="Dystroglycan-type cadherin-like" evidence="2">
    <location>
        <begin position="645"/>
        <end position="752"/>
    </location>
</feature>
<evidence type="ECO:0000313" key="3">
    <source>
        <dbReference type="EMBL" id="RXZ65503.1"/>
    </source>
</evidence>
<organism evidence="3 4">
    <name type="scientific">Pelagerythrobacter rhizovicinus</name>
    <dbReference type="NCBI Taxonomy" id="2268576"/>
    <lineage>
        <taxon>Bacteria</taxon>
        <taxon>Pseudomonadati</taxon>
        <taxon>Pseudomonadota</taxon>
        <taxon>Alphaproteobacteria</taxon>
        <taxon>Sphingomonadales</taxon>
        <taxon>Erythrobacteraceae</taxon>
        <taxon>Pelagerythrobacter</taxon>
    </lineage>
</organism>
<dbReference type="InterPro" id="IPR006644">
    <property type="entry name" value="Cadg"/>
</dbReference>
<dbReference type="SUPFAM" id="SSF49313">
    <property type="entry name" value="Cadherin-like"/>
    <property type="match status" value="6"/>
</dbReference>
<comment type="caution">
    <text evidence="3">The sequence shown here is derived from an EMBL/GenBank/DDBJ whole genome shotgun (WGS) entry which is preliminary data.</text>
</comment>